<dbReference type="Proteomes" id="UP000570016">
    <property type="component" value="Unassembled WGS sequence"/>
</dbReference>
<sequence>SKGEGGGSLVSNMWLGASNCVSPEVSHSALGKRYPAFSEGTQQEFLICVLNELHAALQTVGERCGVPGTAAVRTVAETSIIAELFEGQLSYAITCLKGQTRELHRSSFALVSLCQDCPKRFFQRDTLTRNNRTHCSRCGTKRDAAVEAAIAKAPPILVFHLKRFEGQGKHRRKLSTAICYPLSDPDLAPYSSPPPRKDAEYSLCAVVDHSGFLGDGHYAALCKHSVTRNWYRFDDAQVTKIPSASAQTDTAYLLFY</sequence>
<dbReference type="EC" id="3.4.19.12" evidence="2"/>
<dbReference type="GO" id="GO:0016579">
    <property type="term" value="P:protein deubiquitination"/>
    <property type="evidence" value="ECO:0007669"/>
    <property type="project" value="InterPro"/>
</dbReference>
<protein>
    <recommendedName>
        <fullName evidence="2">ubiquitinyl hydrolase 1</fullName>
        <ecNumber evidence="2">3.4.19.12</ecNumber>
    </recommendedName>
</protein>
<gene>
    <name evidence="5" type="primary">Usp50</name>
    <name evidence="5" type="ORF">RHYJUB_R06155</name>
</gene>
<evidence type="ECO:0000313" key="6">
    <source>
        <dbReference type="Proteomes" id="UP000570016"/>
    </source>
</evidence>
<dbReference type="OrthoDB" id="292964at2759"/>
<evidence type="ECO:0000256" key="1">
    <source>
        <dbReference type="ARBA" id="ARBA00000707"/>
    </source>
</evidence>
<dbReference type="Gene3D" id="3.90.70.10">
    <property type="entry name" value="Cysteine proteinases"/>
    <property type="match status" value="1"/>
</dbReference>
<dbReference type="InterPro" id="IPR028889">
    <property type="entry name" value="USP"/>
</dbReference>
<dbReference type="InterPro" id="IPR038765">
    <property type="entry name" value="Papain-like_cys_pep_sf"/>
</dbReference>
<dbReference type="InterPro" id="IPR018200">
    <property type="entry name" value="USP_CS"/>
</dbReference>
<name>A0A7K6RLG0_9AVES</name>
<organism evidence="5 6">
    <name type="scientific">Rhynochetos jubatus</name>
    <name type="common">kagu</name>
    <dbReference type="NCBI Taxonomy" id="54386"/>
    <lineage>
        <taxon>Eukaryota</taxon>
        <taxon>Metazoa</taxon>
        <taxon>Chordata</taxon>
        <taxon>Craniata</taxon>
        <taxon>Vertebrata</taxon>
        <taxon>Euteleostomi</taxon>
        <taxon>Archelosauria</taxon>
        <taxon>Archosauria</taxon>
        <taxon>Dinosauria</taxon>
        <taxon>Saurischia</taxon>
        <taxon>Theropoda</taxon>
        <taxon>Coelurosauria</taxon>
        <taxon>Aves</taxon>
        <taxon>Neognathae</taxon>
        <taxon>Neoaves</taxon>
        <taxon>Phaethontimorphae</taxon>
        <taxon>Eurypygiformes</taxon>
        <taxon>Rhynochetidae</taxon>
        <taxon>Rhynochetos</taxon>
    </lineage>
</organism>
<evidence type="ECO:0000256" key="2">
    <source>
        <dbReference type="ARBA" id="ARBA00012759"/>
    </source>
</evidence>
<dbReference type="InterPro" id="IPR050185">
    <property type="entry name" value="Ub_carboxyl-term_hydrolase"/>
</dbReference>
<dbReference type="SUPFAM" id="SSF54001">
    <property type="entry name" value="Cysteine proteinases"/>
    <property type="match status" value="1"/>
</dbReference>
<dbReference type="PROSITE" id="PS00973">
    <property type="entry name" value="USP_2"/>
    <property type="match status" value="1"/>
</dbReference>
<evidence type="ECO:0000256" key="3">
    <source>
        <dbReference type="ARBA" id="ARBA00022801"/>
    </source>
</evidence>
<dbReference type="PROSITE" id="PS50235">
    <property type="entry name" value="USP_3"/>
    <property type="match status" value="1"/>
</dbReference>
<dbReference type="PANTHER" id="PTHR21646:SF11">
    <property type="entry name" value="INACTIVE UBIQUITIN CARBOXYL-TERMINAL HYDROLASE 50"/>
    <property type="match status" value="1"/>
</dbReference>
<dbReference type="AlphaFoldDB" id="A0A7K6RLG0"/>
<dbReference type="Pfam" id="PF00443">
    <property type="entry name" value="UCH"/>
    <property type="match status" value="1"/>
</dbReference>
<accession>A0A7K6RLG0</accession>
<proteinExistence type="predicted"/>
<evidence type="ECO:0000313" key="5">
    <source>
        <dbReference type="EMBL" id="NWW86893.1"/>
    </source>
</evidence>
<comment type="caution">
    <text evidence="5">The sequence shown here is derived from an EMBL/GenBank/DDBJ whole genome shotgun (WGS) entry which is preliminary data.</text>
</comment>
<keyword evidence="3 5" id="KW-0378">Hydrolase</keyword>
<dbReference type="InterPro" id="IPR001394">
    <property type="entry name" value="Peptidase_C19_UCH"/>
</dbReference>
<keyword evidence="6" id="KW-1185">Reference proteome</keyword>
<feature type="non-terminal residue" evidence="5">
    <location>
        <position position="1"/>
    </location>
</feature>
<comment type="catalytic activity">
    <reaction evidence="1">
        <text>Thiol-dependent hydrolysis of ester, thioester, amide, peptide and isopeptide bonds formed by the C-terminal Gly of ubiquitin (a 76-residue protein attached to proteins as an intracellular targeting signal).</text>
        <dbReference type="EC" id="3.4.19.12"/>
    </reaction>
</comment>
<reference evidence="5 6" key="1">
    <citation type="submission" date="2019-09" db="EMBL/GenBank/DDBJ databases">
        <title>Bird 10,000 Genomes (B10K) Project - Family phase.</title>
        <authorList>
            <person name="Zhang G."/>
        </authorList>
    </citation>
    <scope>NUCLEOTIDE SEQUENCE [LARGE SCALE GENOMIC DNA]</scope>
    <source>
        <strain evidence="5">B10K-DU-029-58</strain>
        <tissue evidence="5">Muscle</tissue>
    </source>
</reference>
<evidence type="ECO:0000259" key="4">
    <source>
        <dbReference type="PROSITE" id="PS50235"/>
    </source>
</evidence>
<dbReference type="EMBL" id="VZRY01001706">
    <property type="protein sequence ID" value="NWW86893.1"/>
    <property type="molecule type" value="Genomic_DNA"/>
</dbReference>
<feature type="non-terminal residue" evidence="5">
    <location>
        <position position="256"/>
    </location>
</feature>
<dbReference type="GO" id="GO:0004843">
    <property type="term" value="F:cysteine-type deubiquitinase activity"/>
    <property type="evidence" value="ECO:0007669"/>
    <property type="project" value="UniProtKB-EC"/>
</dbReference>
<dbReference type="PANTHER" id="PTHR21646">
    <property type="entry name" value="UBIQUITIN CARBOXYL-TERMINAL HYDROLASE"/>
    <property type="match status" value="1"/>
</dbReference>
<feature type="domain" description="USP" evidence="4">
    <location>
        <begin position="1"/>
        <end position="256"/>
    </location>
</feature>